<accession>A0A0F9F7I8</accession>
<proteinExistence type="predicted"/>
<reference evidence="1" key="1">
    <citation type="journal article" date="2015" name="Nature">
        <title>Complex archaea that bridge the gap between prokaryotes and eukaryotes.</title>
        <authorList>
            <person name="Spang A."/>
            <person name="Saw J.H."/>
            <person name="Jorgensen S.L."/>
            <person name="Zaremba-Niedzwiedzka K."/>
            <person name="Martijn J."/>
            <person name="Lind A.E."/>
            <person name="van Eijk R."/>
            <person name="Schleper C."/>
            <person name="Guy L."/>
            <person name="Ettema T.J."/>
        </authorList>
    </citation>
    <scope>NUCLEOTIDE SEQUENCE</scope>
</reference>
<protein>
    <submittedName>
        <fullName evidence="1">Uncharacterized protein</fullName>
    </submittedName>
</protein>
<evidence type="ECO:0000313" key="1">
    <source>
        <dbReference type="EMBL" id="KKL82344.1"/>
    </source>
</evidence>
<sequence length="150" mass="17868">MYKLNEYLQDGACFASRAVLAYLTAGDGIEESWNDKYKEYDAKPKVARWENCREQGYVVSMKSIDFEKQLNIAFFEHRNSDQICAVKWEQTSVNSITIDTAKFKNVYKDKWNVSFGVRYDKAYEMAKWIHEQLTLFWKETTRKEENQNDR</sequence>
<dbReference type="EMBL" id="LAZR01022301">
    <property type="protein sequence ID" value="KKL82344.1"/>
    <property type="molecule type" value="Genomic_DNA"/>
</dbReference>
<comment type="caution">
    <text evidence="1">The sequence shown here is derived from an EMBL/GenBank/DDBJ whole genome shotgun (WGS) entry which is preliminary data.</text>
</comment>
<name>A0A0F9F7I8_9ZZZZ</name>
<organism evidence="1">
    <name type="scientific">marine sediment metagenome</name>
    <dbReference type="NCBI Taxonomy" id="412755"/>
    <lineage>
        <taxon>unclassified sequences</taxon>
        <taxon>metagenomes</taxon>
        <taxon>ecological metagenomes</taxon>
    </lineage>
</organism>
<gene>
    <name evidence="1" type="ORF">LCGC14_1985720</name>
</gene>
<dbReference type="AlphaFoldDB" id="A0A0F9F7I8"/>